<dbReference type="FunFam" id="2.70.50.30:FF:000001">
    <property type="entry name" value="Rho GDP-dissociation inhibitor 1"/>
    <property type="match status" value="1"/>
</dbReference>
<dbReference type="PRINTS" id="PR00492">
    <property type="entry name" value="RHOGDI"/>
</dbReference>
<dbReference type="InterPro" id="IPR024792">
    <property type="entry name" value="RhoGDI_dom_sf"/>
</dbReference>
<dbReference type="EMBL" id="CAJPDQ010000032">
    <property type="protein sequence ID" value="CAF9929440.1"/>
    <property type="molecule type" value="Genomic_DNA"/>
</dbReference>
<dbReference type="PANTHER" id="PTHR10980:SF3">
    <property type="entry name" value="LD16419P"/>
    <property type="match status" value="1"/>
</dbReference>
<sequence length="200" mass="22445">MASNNEDLAADTTAGYKAGTKLTLDQYENLDKEDESLARWKASLGIGSGTSKPLAIDPNDKRTCVITALALESPGRADITIDLTKPNALAELRQHPFTIKEGVKFRMKATFRVQHSLLSGLKYVQVVKRKGIRVSKEQEMIGSYPPSTEDKPTYEKKFAEDEAPSGMLARGKYDAVSRFVDDDNDEHLIFEWTFEIKKEW</sequence>
<dbReference type="Gene3D" id="2.70.50.30">
    <property type="entry name" value="Coagulation Factor XIII, subunit A, domain 1"/>
    <property type="match status" value="1"/>
</dbReference>
<dbReference type="Proteomes" id="UP000664169">
    <property type="component" value="Unassembled WGS sequence"/>
</dbReference>
<dbReference type="Pfam" id="PF02115">
    <property type="entry name" value="Rho_GDI"/>
    <property type="match status" value="1"/>
</dbReference>
<gene>
    <name evidence="6" type="ORF">GOMPHAMPRED_005402</name>
</gene>
<comment type="function">
    <text evidence="4">Regulates the GDP/GTP exchange reaction of the Rho proteins by inhibiting the dissociation of GDP from them, and the subsequent binding of GTP to them.</text>
</comment>
<accession>A0A8H3IQB2</accession>
<keyword evidence="3" id="KW-0963">Cytoplasm</keyword>
<keyword evidence="7" id="KW-1185">Reference proteome</keyword>
<dbReference type="GO" id="GO:0007266">
    <property type="term" value="P:Rho protein signal transduction"/>
    <property type="evidence" value="ECO:0007669"/>
    <property type="project" value="InterPro"/>
</dbReference>
<comment type="caution">
    <text evidence="6">The sequence shown here is derived from an EMBL/GenBank/DDBJ whole genome shotgun (WGS) entry which is preliminary data.</text>
</comment>
<dbReference type="SUPFAM" id="SSF81296">
    <property type="entry name" value="E set domains"/>
    <property type="match status" value="1"/>
</dbReference>
<dbReference type="PANTHER" id="PTHR10980">
    <property type="entry name" value="RHO GDP-DISSOCIATION INHIBITOR"/>
    <property type="match status" value="1"/>
</dbReference>
<evidence type="ECO:0000313" key="6">
    <source>
        <dbReference type="EMBL" id="CAF9929440.1"/>
    </source>
</evidence>
<dbReference type="OrthoDB" id="1683373at2759"/>
<dbReference type="GO" id="GO:0016020">
    <property type="term" value="C:membrane"/>
    <property type="evidence" value="ECO:0007669"/>
    <property type="project" value="TreeGrafter"/>
</dbReference>
<reference evidence="6" key="1">
    <citation type="submission" date="2021-03" db="EMBL/GenBank/DDBJ databases">
        <authorList>
            <person name="Tagirdzhanova G."/>
        </authorList>
    </citation>
    <scope>NUCLEOTIDE SEQUENCE</scope>
</reference>
<name>A0A8H3IQB2_9LECA</name>
<evidence type="ECO:0000256" key="5">
    <source>
        <dbReference type="ARBA" id="ARBA00071407"/>
    </source>
</evidence>
<evidence type="ECO:0000256" key="4">
    <source>
        <dbReference type="ARBA" id="ARBA00054143"/>
    </source>
</evidence>
<dbReference type="GO" id="GO:0005094">
    <property type="term" value="F:Rho GDP-dissociation inhibitor activity"/>
    <property type="evidence" value="ECO:0007669"/>
    <property type="project" value="InterPro"/>
</dbReference>
<comment type="similarity">
    <text evidence="2">Belongs to the Rho GDI family.</text>
</comment>
<comment type="subcellular location">
    <subcellularLocation>
        <location evidence="1">Cytoplasm</location>
    </subcellularLocation>
</comment>
<proteinExistence type="inferred from homology"/>
<protein>
    <recommendedName>
        <fullName evidence="5">Rho GDP-dissociation inhibitor</fullName>
    </recommendedName>
</protein>
<evidence type="ECO:0000256" key="1">
    <source>
        <dbReference type="ARBA" id="ARBA00004496"/>
    </source>
</evidence>
<dbReference type="GO" id="GO:0005829">
    <property type="term" value="C:cytosol"/>
    <property type="evidence" value="ECO:0007669"/>
    <property type="project" value="TreeGrafter"/>
</dbReference>
<dbReference type="InterPro" id="IPR000406">
    <property type="entry name" value="Rho_GDI"/>
</dbReference>
<evidence type="ECO:0000313" key="7">
    <source>
        <dbReference type="Proteomes" id="UP000664169"/>
    </source>
</evidence>
<evidence type="ECO:0000256" key="3">
    <source>
        <dbReference type="ARBA" id="ARBA00022490"/>
    </source>
</evidence>
<evidence type="ECO:0000256" key="2">
    <source>
        <dbReference type="ARBA" id="ARBA00009758"/>
    </source>
</evidence>
<dbReference type="InterPro" id="IPR014756">
    <property type="entry name" value="Ig_E-set"/>
</dbReference>
<dbReference type="AlphaFoldDB" id="A0A8H3IQB2"/>
<organism evidence="6 7">
    <name type="scientific">Gomphillus americanus</name>
    <dbReference type="NCBI Taxonomy" id="1940652"/>
    <lineage>
        <taxon>Eukaryota</taxon>
        <taxon>Fungi</taxon>
        <taxon>Dikarya</taxon>
        <taxon>Ascomycota</taxon>
        <taxon>Pezizomycotina</taxon>
        <taxon>Lecanoromycetes</taxon>
        <taxon>OSLEUM clade</taxon>
        <taxon>Ostropomycetidae</taxon>
        <taxon>Ostropales</taxon>
        <taxon>Graphidaceae</taxon>
        <taxon>Gomphilloideae</taxon>
        <taxon>Gomphillus</taxon>
    </lineage>
</organism>